<feature type="domain" description="Ig-like" evidence="3">
    <location>
        <begin position="38"/>
        <end position="133"/>
    </location>
</feature>
<protein>
    <recommendedName>
        <fullName evidence="3">Ig-like domain-containing protein</fullName>
    </recommendedName>
</protein>
<feature type="signal peptide" evidence="2">
    <location>
        <begin position="1"/>
        <end position="22"/>
    </location>
</feature>
<evidence type="ECO:0000313" key="5">
    <source>
        <dbReference type="Proteomes" id="UP001378592"/>
    </source>
</evidence>
<dbReference type="PANTHER" id="PTHR21261:SF6">
    <property type="entry name" value="BEATEN PATH IIA-RELATED"/>
    <property type="match status" value="1"/>
</dbReference>
<dbReference type="AlphaFoldDB" id="A0AAN9VLB1"/>
<comment type="caution">
    <text evidence="4">The sequence shown here is derived from an EMBL/GenBank/DDBJ whole genome shotgun (WGS) entry which is preliminary data.</text>
</comment>
<dbReference type="SUPFAM" id="SSF48726">
    <property type="entry name" value="Immunoglobulin"/>
    <property type="match status" value="1"/>
</dbReference>
<evidence type="ECO:0000256" key="2">
    <source>
        <dbReference type="SAM" id="SignalP"/>
    </source>
</evidence>
<dbReference type="InterPro" id="IPR036179">
    <property type="entry name" value="Ig-like_dom_sf"/>
</dbReference>
<feature type="region of interest" description="Disordered" evidence="1">
    <location>
        <begin position="227"/>
        <end position="255"/>
    </location>
</feature>
<evidence type="ECO:0000256" key="1">
    <source>
        <dbReference type="SAM" id="MobiDB-lite"/>
    </source>
</evidence>
<keyword evidence="2" id="KW-0732">Signal</keyword>
<dbReference type="EMBL" id="JAZDUA010000178">
    <property type="protein sequence ID" value="KAK7865386.1"/>
    <property type="molecule type" value="Genomic_DNA"/>
</dbReference>
<feature type="chain" id="PRO_5043007549" description="Ig-like domain-containing protein" evidence="2">
    <location>
        <begin position="23"/>
        <end position="299"/>
    </location>
</feature>
<dbReference type="FunFam" id="2.60.40.10:FF:000437">
    <property type="entry name" value="Beat-IIIc, isoform A"/>
    <property type="match status" value="1"/>
</dbReference>
<dbReference type="InterPro" id="IPR007110">
    <property type="entry name" value="Ig-like_dom"/>
</dbReference>
<sequence>MRAIGAAWVLALCALLAAEAAAALRDVRVVLPPVVRAGGAATLLCLFDLEGAPLYAVKWYRGTREFFRFEPANRPPAQVVPFPGVVVDLASSGERQVTLRAVPPHLSGAFSCEVSADAPSFSTAVARGELTVTDFPDLKISSDLYDGGHSLTANCTYQPLKLPTSLTFYVNNEPAPVSLVREWEGGAALRLAPGPRHVSPAGELGLRCVLLVAGEFPVSSDSVTVRLPLRPSPTPPPPPPSPPSAHEMPPHAHGRSGAKRPCFRYTVQMTWLLVIIRLISGNCFVHGGLLQHGSWWELV</sequence>
<dbReference type="PROSITE" id="PS50835">
    <property type="entry name" value="IG_LIKE"/>
    <property type="match status" value="1"/>
</dbReference>
<reference evidence="4 5" key="1">
    <citation type="submission" date="2024-03" db="EMBL/GenBank/DDBJ databases">
        <title>The genome assembly and annotation of the cricket Gryllus longicercus Weissman &amp; Gray.</title>
        <authorList>
            <person name="Szrajer S."/>
            <person name="Gray D."/>
            <person name="Ylla G."/>
        </authorList>
    </citation>
    <scope>NUCLEOTIDE SEQUENCE [LARGE SCALE GENOMIC DNA]</scope>
    <source>
        <strain evidence="4">DAG 2021-001</strain>
        <tissue evidence="4">Whole body minus gut</tissue>
    </source>
</reference>
<feature type="compositionally biased region" description="Pro residues" evidence="1">
    <location>
        <begin position="230"/>
        <end position="243"/>
    </location>
</feature>
<organism evidence="4 5">
    <name type="scientific">Gryllus longicercus</name>
    <dbReference type="NCBI Taxonomy" id="2509291"/>
    <lineage>
        <taxon>Eukaryota</taxon>
        <taxon>Metazoa</taxon>
        <taxon>Ecdysozoa</taxon>
        <taxon>Arthropoda</taxon>
        <taxon>Hexapoda</taxon>
        <taxon>Insecta</taxon>
        <taxon>Pterygota</taxon>
        <taxon>Neoptera</taxon>
        <taxon>Polyneoptera</taxon>
        <taxon>Orthoptera</taxon>
        <taxon>Ensifera</taxon>
        <taxon>Gryllidea</taxon>
        <taxon>Grylloidea</taxon>
        <taxon>Gryllidae</taxon>
        <taxon>Gryllinae</taxon>
        <taxon>Gryllus</taxon>
    </lineage>
</organism>
<accession>A0AAN9VLB1</accession>
<name>A0AAN9VLB1_9ORTH</name>
<dbReference type="Proteomes" id="UP001378592">
    <property type="component" value="Unassembled WGS sequence"/>
</dbReference>
<gene>
    <name evidence="4" type="ORF">R5R35_001871</name>
</gene>
<dbReference type="PANTHER" id="PTHR21261">
    <property type="entry name" value="BEAT PROTEIN"/>
    <property type="match status" value="1"/>
</dbReference>
<proteinExistence type="predicted"/>
<keyword evidence="5" id="KW-1185">Reference proteome</keyword>
<evidence type="ECO:0000259" key="3">
    <source>
        <dbReference type="PROSITE" id="PS50835"/>
    </source>
</evidence>
<evidence type="ECO:0000313" key="4">
    <source>
        <dbReference type="EMBL" id="KAK7865386.1"/>
    </source>
</evidence>